<evidence type="ECO:0000256" key="2">
    <source>
        <dbReference type="ARBA" id="ARBA00023015"/>
    </source>
</evidence>
<dbReference type="SMART" id="SM00353">
    <property type="entry name" value="HLH"/>
    <property type="match status" value="1"/>
</dbReference>
<keyword evidence="4" id="KW-0539">Nucleus</keyword>
<dbReference type="InterPro" id="IPR011598">
    <property type="entry name" value="bHLH_dom"/>
</dbReference>
<evidence type="ECO:0000256" key="4">
    <source>
        <dbReference type="ARBA" id="ARBA00023242"/>
    </source>
</evidence>
<dbReference type="Proteomes" id="UP001237642">
    <property type="component" value="Unassembled WGS sequence"/>
</dbReference>
<dbReference type="PANTHER" id="PTHR45959:SF2">
    <property type="entry name" value="BHLH TRANSCRIPTION FACTOR"/>
    <property type="match status" value="1"/>
</dbReference>
<dbReference type="InterPro" id="IPR054502">
    <property type="entry name" value="bHLH-TF_ACT-like_plant"/>
</dbReference>
<evidence type="ECO:0000256" key="1">
    <source>
        <dbReference type="ARBA" id="ARBA00004123"/>
    </source>
</evidence>
<dbReference type="Pfam" id="PF22754">
    <property type="entry name" value="bHLH-TF_ACT-like_plant"/>
    <property type="match status" value="1"/>
</dbReference>
<sequence length="365" mass="40991">MELSQDKWNSEQVRVGVGFNGINHFKMESLQFDTLDDFTNEQYLLSMTEGSFGKSLSSESYNATLFATDDQVHRNNQSNMANENIISESFERPAKQMKTHSWNPSPVKQANVSSSSSSQIISFSNVSSQTMDHQESCDYSRDVQLVQPYDDLMDVNATYDNDNYTVIAGKPIRRSNPATVRAPSHVQDHVIAERKRRERLTERFIALSAIVPGLKKLDKASVLGDAVKYLKQLQQRVDLLEEQIKKKKKLEEPSIVSQNDSSKLPAASEGYSSCDDNSGGCSNKTAPEIEARILEKNVLIRIHCKKQKGFVPKMLSEIEKLHLTVISSNVLPFGDHADITIISQMEAECSLTVEDLVRKLQSALR</sequence>
<dbReference type="PROSITE" id="PS50888">
    <property type="entry name" value="BHLH"/>
    <property type="match status" value="1"/>
</dbReference>
<dbReference type="InterPro" id="IPR052610">
    <property type="entry name" value="bHLH_transcription_regulator"/>
</dbReference>
<feature type="compositionally biased region" description="Polar residues" evidence="6">
    <location>
        <begin position="99"/>
        <end position="110"/>
    </location>
</feature>
<organism evidence="8 9">
    <name type="scientific">Heracleum sosnowskyi</name>
    <dbReference type="NCBI Taxonomy" id="360622"/>
    <lineage>
        <taxon>Eukaryota</taxon>
        <taxon>Viridiplantae</taxon>
        <taxon>Streptophyta</taxon>
        <taxon>Embryophyta</taxon>
        <taxon>Tracheophyta</taxon>
        <taxon>Spermatophyta</taxon>
        <taxon>Magnoliopsida</taxon>
        <taxon>eudicotyledons</taxon>
        <taxon>Gunneridae</taxon>
        <taxon>Pentapetalae</taxon>
        <taxon>asterids</taxon>
        <taxon>campanulids</taxon>
        <taxon>Apiales</taxon>
        <taxon>Apiaceae</taxon>
        <taxon>Apioideae</taxon>
        <taxon>apioid superclade</taxon>
        <taxon>Tordylieae</taxon>
        <taxon>Tordyliinae</taxon>
        <taxon>Heracleum</taxon>
    </lineage>
</organism>
<dbReference type="GO" id="GO:0046983">
    <property type="term" value="F:protein dimerization activity"/>
    <property type="evidence" value="ECO:0007669"/>
    <property type="project" value="InterPro"/>
</dbReference>
<feature type="coiled-coil region" evidence="5">
    <location>
        <begin position="223"/>
        <end position="250"/>
    </location>
</feature>
<keyword evidence="5" id="KW-0175">Coiled coil</keyword>
<proteinExistence type="predicted"/>
<reference evidence="8" key="1">
    <citation type="submission" date="2023-02" db="EMBL/GenBank/DDBJ databases">
        <title>Genome of toxic invasive species Heracleum sosnowskyi carries increased number of genes despite the absence of recent whole-genome duplications.</title>
        <authorList>
            <person name="Schelkunov M."/>
            <person name="Shtratnikova V."/>
            <person name="Makarenko M."/>
            <person name="Klepikova A."/>
            <person name="Omelchenko D."/>
            <person name="Novikova G."/>
            <person name="Obukhova E."/>
            <person name="Bogdanov V."/>
            <person name="Penin A."/>
            <person name="Logacheva M."/>
        </authorList>
    </citation>
    <scope>NUCLEOTIDE SEQUENCE</scope>
    <source>
        <strain evidence="8">Hsosn_3</strain>
        <tissue evidence="8">Leaf</tissue>
    </source>
</reference>
<keyword evidence="9" id="KW-1185">Reference proteome</keyword>
<accession>A0AAD8MRV9</accession>
<dbReference type="InterPro" id="IPR036638">
    <property type="entry name" value="HLH_DNA-bd_sf"/>
</dbReference>
<dbReference type="PANTHER" id="PTHR45959">
    <property type="entry name" value="BHLH TRANSCRIPTION FACTOR"/>
    <property type="match status" value="1"/>
</dbReference>
<evidence type="ECO:0000313" key="9">
    <source>
        <dbReference type="Proteomes" id="UP001237642"/>
    </source>
</evidence>
<feature type="region of interest" description="Disordered" evidence="6">
    <location>
        <begin position="250"/>
        <end position="281"/>
    </location>
</feature>
<gene>
    <name evidence="8" type="ORF">POM88_020881</name>
</gene>
<dbReference type="AlphaFoldDB" id="A0AAD8MRV9"/>
<dbReference type="GO" id="GO:0005634">
    <property type="term" value="C:nucleus"/>
    <property type="evidence" value="ECO:0007669"/>
    <property type="project" value="UniProtKB-SubCell"/>
</dbReference>
<comment type="subcellular location">
    <subcellularLocation>
        <location evidence="1">Nucleus</location>
    </subcellularLocation>
</comment>
<evidence type="ECO:0000256" key="5">
    <source>
        <dbReference type="SAM" id="Coils"/>
    </source>
</evidence>
<dbReference type="EMBL" id="JAUIZM010000005">
    <property type="protein sequence ID" value="KAK1383146.1"/>
    <property type="molecule type" value="Genomic_DNA"/>
</dbReference>
<feature type="domain" description="BHLH" evidence="7">
    <location>
        <begin position="184"/>
        <end position="233"/>
    </location>
</feature>
<evidence type="ECO:0000256" key="6">
    <source>
        <dbReference type="SAM" id="MobiDB-lite"/>
    </source>
</evidence>
<name>A0AAD8MRV9_9APIA</name>
<keyword evidence="3" id="KW-0804">Transcription</keyword>
<reference evidence="8" key="2">
    <citation type="submission" date="2023-05" db="EMBL/GenBank/DDBJ databases">
        <authorList>
            <person name="Schelkunov M.I."/>
        </authorList>
    </citation>
    <scope>NUCLEOTIDE SEQUENCE</scope>
    <source>
        <strain evidence="8">Hsosn_3</strain>
        <tissue evidence="8">Leaf</tissue>
    </source>
</reference>
<keyword evidence="2" id="KW-0805">Transcription regulation</keyword>
<dbReference type="GO" id="GO:0080090">
    <property type="term" value="P:regulation of primary metabolic process"/>
    <property type="evidence" value="ECO:0007669"/>
    <property type="project" value="UniProtKB-ARBA"/>
</dbReference>
<evidence type="ECO:0000256" key="3">
    <source>
        <dbReference type="ARBA" id="ARBA00023163"/>
    </source>
</evidence>
<feature type="compositionally biased region" description="Polar residues" evidence="6">
    <location>
        <begin position="270"/>
        <end position="281"/>
    </location>
</feature>
<feature type="region of interest" description="Disordered" evidence="6">
    <location>
        <begin position="93"/>
        <end position="114"/>
    </location>
</feature>
<dbReference type="Pfam" id="PF00010">
    <property type="entry name" value="HLH"/>
    <property type="match status" value="1"/>
</dbReference>
<dbReference type="Gene3D" id="4.10.280.10">
    <property type="entry name" value="Helix-loop-helix DNA-binding domain"/>
    <property type="match status" value="1"/>
</dbReference>
<dbReference type="SUPFAM" id="SSF47459">
    <property type="entry name" value="HLH, helix-loop-helix DNA-binding domain"/>
    <property type="match status" value="1"/>
</dbReference>
<evidence type="ECO:0000259" key="7">
    <source>
        <dbReference type="PROSITE" id="PS50888"/>
    </source>
</evidence>
<comment type="caution">
    <text evidence="8">The sequence shown here is derived from an EMBL/GenBank/DDBJ whole genome shotgun (WGS) entry which is preliminary data.</text>
</comment>
<evidence type="ECO:0000313" key="8">
    <source>
        <dbReference type="EMBL" id="KAK1383146.1"/>
    </source>
</evidence>
<protein>
    <submittedName>
        <fullName evidence="8">Basic helix-loop-helix transcription factor</fullName>
    </submittedName>
</protein>